<evidence type="ECO:0000256" key="1">
    <source>
        <dbReference type="ARBA" id="ARBA00022692"/>
    </source>
</evidence>
<dbReference type="CDD" id="cd17370">
    <property type="entry name" value="MFS_MJ1317_like"/>
    <property type="match status" value="1"/>
</dbReference>
<dbReference type="EMBL" id="BMDW01000036">
    <property type="protein sequence ID" value="GGA61799.1"/>
    <property type="molecule type" value="Genomic_DNA"/>
</dbReference>
<keyword evidence="1 4" id="KW-0812">Transmembrane</keyword>
<keyword evidence="2 4" id="KW-1133">Transmembrane helix</keyword>
<dbReference type="InterPro" id="IPR036259">
    <property type="entry name" value="MFS_trans_sf"/>
</dbReference>
<dbReference type="Gene3D" id="1.20.1250.20">
    <property type="entry name" value="MFS general substrate transporter like domains"/>
    <property type="match status" value="2"/>
</dbReference>
<feature type="transmembrane region" description="Helical" evidence="4">
    <location>
        <begin position="28"/>
        <end position="50"/>
    </location>
</feature>
<dbReference type="InterPro" id="IPR011701">
    <property type="entry name" value="MFS"/>
</dbReference>
<dbReference type="InterPro" id="IPR020846">
    <property type="entry name" value="MFS_dom"/>
</dbReference>
<dbReference type="SUPFAM" id="SSF103473">
    <property type="entry name" value="MFS general substrate transporter"/>
    <property type="match status" value="1"/>
</dbReference>
<feature type="transmembrane region" description="Helical" evidence="4">
    <location>
        <begin position="163"/>
        <end position="182"/>
    </location>
</feature>
<evidence type="ECO:0000256" key="2">
    <source>
        <dbReference type="ARBA" id="ARBA00022989"/>
    </source>
</evidence>
<feature type="transmembrane region" description="Helical" evidence="4">
    <location>
        <begin position="273"/>
        <end position="291"/>
    </location>
</feature>
<feature type="transmembrane region" description="Helical" evidence="4">
    <location>
        <begin position="139"/>
        <end position="156"/>
    </location>
</feature>
<dbReference type="Proteomes" id="UP000618591">
    <property type="component" value="Unassembled WGS sequence"/>
</dbReference>
<accession>A0ABQ1H790</accession>
<organism evidence="6 7">
    <name type="scientific">Sphingomonas psychrolutea</name>
    <dbReference type="NCBI Taxonomy" id="1259676"/>
    <lineage>
        <taxon>Bacteria</taxon>
        <taxon>Pseudomonadati</taxon>
        <taxon>Pseudomonadota</taxon>
        <taxon>Alphaproteobacteria</taxon>
        <taxon>Sphingomonadales</taxon>
        <taxon>Sphingomonadaceae</taxon>
        <taxon>Sphingomonas</taxon>
    </lineage>
</organism>
<proteinExistence type="predicted"/>
<sequence length="387" mass="40180">MPRTVWALGLVSLFMDLSSETIHALLPLFLTVTLGASVALVGLIDGMAEATASIAKVFSGYLSDRLRKRKALILIGYGLGAVTKPLFALAGSPAVVFGARFADRIGKGLRGAPRDALVADVTPPEIRGRAFGLRQSLDTVGAFAGPLLAIGLMVLFANDIRMVFWIAAIPAALAVACVVFGVEDAPVAIAPLAAPPVRLIDLKRLPRAFWMVTLVGMAFTLARFSEAFLILKASAEGLPLVLAPLVLVVMNLVYALGAYPAGIWSDSVPARWLFGWGLVALIAADLSLGLVPGLGGAFLGIALWGVHMALTQGLLAKLVADHAPADLRGSAFGAFNLMTGVAMLFASVIAGLVWDRFGANATFLVGAGFAAVALLIAAQLKAASETV</sequence>
<dbReference type="Pfam" id="PF07690">
    <property type="entry name" value="MFS_1"/>
    <property type="match status" value="1"/>
</dbReference>
<dbReference type="PANTHER" id="PTHR23518">
    <property type="entry name" value="C-METHYLTRANSFERASE"/>
    <property type="match status" value="1"/>
</dbReference>
<reference evidence="7" key="1">
    <citation type="journal article" date="2019" name="Int. J. Syst. Evol. Microbiol.">
        <title>The Global Catalogue of Microorganisms (GCM) 10K type strain sequencing project: providing services to taxonomists for standard genome sequencing and annotation.</title>
        <authorList>
            <consortium name="The Broad Institute Genomics Platform"/>
            <consortium name="The Broad Institute Genome Sequencing Center for Infectious Disease"/>
            <person name="Wu L."/>
            <person name="Ma J."/>
        </authorList>
    </citation>
    <scope>NUCLEOTIDE SEQUENCE [LARGE SCALE GENOMIC DNA]</scope>
    <source>
        <strain evidence="7">CGMCC 1.10106</strain>
    </source>
</reference>
<evidence type="ECO:0000259" key="5">
    <source>
        <dbReference type="PROSITE" id="PS50850"/>
    </source>
</evidence>
<comment type="caution">
    <text evidence="6">The sequence shown here is derived from an EMBL/GenBank/DDBJ whole genome shotgun (WGS) entry which is preliminary data.</text>
</comment>
<keyword evidence="3 4" id="KW-0472">Membrane</keyword>
<feature type="transmembrane region" description="Helical" evidence="4">
    <location>
        <begin position="298"/>
        <end position="320"/>
    </location>
</feature>
<feature type="transmembrane region" description="Helical" evidence="4">
    <location>
        <begin position="208"/>
        <end position="231"/>
    </location>
</feature>
<feature type="domain" description="Major facilitator superfamily (MFS) profile" evidence="5">
    <location>
        <begin position="4"/>
        <end position="385"/>
    </location>
</feature>
<gene>
    <name evidence="6" type="ORF">GCM10011395_35190</name>
</gene>
<feature type="transmembrane region" description="Helical" evidence="4">
    <location>
        <begin position="238"/>
        <end position="261"/>
    </location>
</feature>
<dbReference type="PANTHER" id="PTHR23518:SF2">
    <property type="entry name" value="MAJOR FACILITATOR SUPERFAMILY TRANSPORTER"/>
    <property type="match status" value="1"/>
</dbReference>
<evidence type="ECO:0000256" key="3">
    <source>
        <dbReference type="ARBA" id="ARBA00023136"/>
    </source>
</evidence>
<feature type="transmembrane region" description="Helical" evidence="4">
    <location>
        <begin position="361"/>
        <end position="380"/>
    </location>
</feature>
<name>A0ABQ1H790_9SPHN</name>
<evidence type="ECO:0000313" key="7">
    <source>
        <dbReference type="Proteomes" id="UP000618591"/>
    </source>
</evidence>
<feature type="transmembrane region" description="Helical" evidence="4">
    <location>
        <begin position="332"/>
        <end position="354"/>
    </location>
</feature>
<keyword evidence="7" id="KW-1185">Reference proteome</keyword>
<evidence type="ECO:0000313" key="6">
    <source>
        <dbReference type="EMBL" id="GGA61799.1"/>
    </source>
</evidence>
<protein>
    <submittedName>
        <fullName evidence="6">MFS transporter</fullName>
    </submittedName>
</protein>
<feature type="transmembrane region" description="Helical" evidence="4">
    <location>
        <begin position="71"/>
        <end position="90"/>
    </location>
</feature>
<dbReference type="PROSITE" id="PS50850">
    <property type="entry name" value="MFS"/>
    <property type="match status" value="1"/>
</dbReference>
<evidence type="ECO:0000256" key="4">
    <source>
        <dbReference type="SAM" id="Phobius"/>
    </source>
</evidence>